<name>A0A261VHA9_9BORD</name>
<dbReference type="GO" id="GO:0051213">
    <property type="term" value="F:dioxygenase activity"/>
    <property type="evidence" value="ECO:0007669"/>
    <property type="project" value="UniProtKB-KW"/>
</dbReference>
<organism evidence="2 3">
    <name type="scientific">Bordetella genomosp. 2</name>
    <dbReference type="NCBI Taxonomy" id="1983456"/>
    <lineage>
        <taxon>Bacteria</taxon>
        <taxon>Pseudomonadati</taxon>
        <taxon>Pseudomonadota</taxon>
        <taxon>Betaproteobacteria</taxon>
        <taxon>Burkholderiales</taxon>
        <taxon>Alcaligenaceae</taxon>
        <taxon>Bordetella</taxon>
    </lineage>
</organism>
<dbReference type="PANTHER" id="PTHR36503:SF3">
    <property type="entry name" value="BLR0126 PROTEIN"/>
    <property type="match status" value="1"/>
</dbReference>
<gene>
    <name evidence="2" type="ORF">CAL24_19825</name>
</gene>
<keyword evidence="2" id="KW-0223">Dioxygenase</keyword>
<dbReference type="InterPro" id="IPR029068">
    <property type="entry name" value="Glyas_Bleomycin-R_OHBP_Dase"/>
</dbReference>
<dbReference type="Pfam" id="PF18029">
    <property type="entry name" value="Glyoxalase_6"/>
    <property type="match status" value="1"/>
</dbReference>
<accession>A0A261VHA9</accession>
<protein>
    <submittedName>
        <fullName evidence="2">Glyoxalase/bleomycin resistance/dioxygenase family protein</fullName>
    </submittedName>
</protein>
<dbReference type="Gene3D" id="3.10.180.10">
    <property type="entry name" value="2,3-Dihydroxybiphenyl 1,2-Dioxygenase, domain 1"/>
    <property type="match status" value="1"/>
</dbReference>
<dbReference type="InterPro" id="IPR041581">
    <property type="entry name" value="Glyoxalase_6"/>
</dbReference>
<proteinExistence type="predicted"/>
<dbReference type="EMBL" id="NEVT01000008">
    <property type="protein sequence ID" value="OZI72543.1"/>
    <property type="molecule type" value="Genomic_DNA"/>
</dbReference>
<dbReference type="PROSITE" id="PS51819">
    <property type="entry name" value="VOC"/>
    <property type="match status" value="1"/>
</dbReference>
<sequence length="140" mass="14991">MQVLINIDVDDLDRAIQFYRDAFGFEVTRRFGADGAELTGAGAPIYLLRKAQGSRPAGTVAGGRDYARHWTPVHLDFVVDDVDAAVGTAVAAGAVLEDPPQTHAWGRIAHLCDPFGHGLCILQFLGQGYDAISTVENSPP</sequence>
<dbReference type="SUPFAM" id="SSF54593">
    <property type="entry name" value="Glyoxalase/Bleomycin resistance protein/Dihydroxybiphenyl dioxygenase"/>
    <property type="match status" value="1"/>
</dbReference>
<dbReference type="Proteomes" id="UP000215633">
    <property type="component" value="Unassembled WGS sequence"/>
</dbReference>
<keyword evidence="3" id="KW-1185">Reference proteome</keyword>
<evidence type="ECO:0000259" key="1">
    <source>
        <dbReference type="PROSITE" id="PS51819"/>
    </source>
</evidence>
<dbReference type="AlphaFoldDB" id="A0A261VHA9"/>
<evidence type="ECO:0000313" key="3">
    <source>
        <dbReference type="Proteomes" id="UP000215633"/>
    </source>
</evidence>
<feature type="domain" description="VOC" evidence="1">
    <location>
        <begin position="1"/>
        <end position="124"/>
    </location>
</feature>
<dbReference type="PANTHER" id="PTHR36503">
    <property type="entry name" value="BLR2520 PROTEIN"/>
    <property type="match status" value="1"/>
</dbReference>
<dbReference type="RefSeq" id="WP_028352735.1">
    <property type="nucleotide sequence ID" value="NZ_NEVT01000008.1"/>
</dbReference>
<dbReference type="InterPro" id="IPR037523">
    <property type="entry name" value="VOC_core"/>
</dbReference>
<keyword evidence="2" id="KW-0560">Oxidoreductase</keyword>
<comment type="caution">
    <text evidence="2">The sequence shown here is derived from an EMBL/GenBank/DDBJ whole genome shotgun (WGS) entry which is preliminary data.</text>
</comment>
<dbReference type="CDD" id="cd06587">
    <property type="entry name" value="VOC"/>
    <property type="match status" value="1"/>
</dbReference>
<reference evidence="3" key="1">
    <citation type="submission" date="2017-05" db="EMBL/GenBank/DDBJ databases">
        <title>Complete and WGS of Bordetella genogroups.</title>
        <authorList>
            <person name="Spilker T."/>
            <person name="Lipuma J."/>
        </authorList>
    </citation>
    <scope>NUCLEOTIDE SEQUENCE [LARGE SCALE GENOMIC DNA]</scope>
    <source>
        <strain evidence="3">AU8256</strain>
    </source>
</reference>
<evidence type="ECO:0000313" key="2">
    <source>
        <dbReference type="EMBL" id="OZI72543.1"/>
    </source>
</evidence>